<dbReference type="RefSeq" id="WP_146227597.1">
    <property type="nucleotide sequence ID" value="NZ_JAHBRY010000005.1"/>
</dbReference>
<evidence type="ECO:0000256" key="2">
    <source>
        <dbReference type="SAM" id="Phobius"/>
    </source>
</evidence>
<keyword evidence="2" id="KW-1133">Transmembrane helix</keyword>
<keyword evidence="4" id="KW-1185">Reference proteome</keyword>
<reference evidence="3 4" key="1">
    <citation type="submission" date="2018-05" db="EMBL/GenBank/DDBJ databases">
        <title>Genomic Encyclopedia of Type Strains, Phase IV (KMG-IV): sequencing the most valuable type-strain genomes for metagenomic binning, comparative biology and taxonomic classification.</title>
        <authorList>
            <person name="Goeker M."/>
        </authorList>
    </citation>
    <scope>NUCLEOTIDE SEQUENCE [LARGE SCALE GENOMIC DNA]</scope>
    <source>
        <strain evidence="3 4">DSM 6462</strain>
    </source>
</reference>
<evidence type="ECO:0000313" key="4">
    <source>
        <dbReference type="Proteomes" id="UP000248021"/>
    </source>
</evidence>
<dbReference type="Proteomes" id="UP000248021">
    <property type="component" value="Unassembled WGS sequence"/>
</dbReference>
<feature type="region of interest" description="Disordered" evidence="1">
    <location>
        <begin position="1"/>
        <end position="21"/>
    </location>
</feature>
<keyword evidence="2" id="KW-0472">Membrane</keyword>
<dbReference type="AlphaFoldDB" id="A0A2V3TSC1"/>
<name>A0A2V3TSC1_9HYPH</name>
<evidence type="ECO:0000313" key="3">
    <source>
        <dbReference type="EMBL" id="PXW51662.1"/>
    </source>
</evidence>
<sequence>MKRDWDRNPLPPPDGSDDKGTDPISTFLLLAFLTVAPLIYFGSQLRTIEAWLVTAYGVVEAWLNPIRDWFLGLLG</sequence>
<proteinExistence type="predicted"/>
<feature type="transmembrane region" description="Helical" evidence="2">
    <location>
        <begin position="24"/>
        <end position="42"/>
    </location>
</feature>
<gene>
    <name evidence="3" type="ORF">C7450_119101</name>
</gene>
<accession>A0A2V3TSC1</accession>
<dbReference type="OrthoDB" id="8085190at2"/>
<organism evidence="3 4">
    <name type="scientific">Chelatococcus asaccharovorans</name>
    <dbReference type="NCBI Taxonomy" id="28210"/>
    <lineage>
        <taxon>Bacteria</taxon>
        <taxon>Pseudomonadati</taxon>
        <taxon>Pseudomonadota</taxon>
        <taxon>Alphaproteobacteria</taxon>
        <taxon>Hyphomicrobiales</taxon>
        <taxon>Chelatococcaceae</taxon>
        <taxon>Chelatococcus</taxon>
    </lineage>
</organism>
<keyword evidence="2" id="KW-0812">Transmembrane</keyword>
<protein>
    <submittedName>
        <fullName evidence="3">Uncharacterized protein</fullName>
    </submittedName>
</protein>
<dbReference type="EMBL" id="QJJK01000019">
    <property type="protein sequence ID" value="PXW51662.1"/>
    <property type="molecule type" value="Genomic_DNA"/>
</dbReference>
<evidence type="ECO:0000256" key="1">
    <source>
        <dbReference type="SAM" id="MobiDB-lite"/>
    </source>
</evidence>
<comment type="caution">
    <text evidence="3">The sequence shown here is derived from an EMBL/GenBank/DDBJ whole genome shotgun (WGS) entry which is preliminary data.</text>
</comment>